<organism evidence="4 5">
    <name type="scientific">Cardiosporidium cionae</name>
    <dbReference type="NCBI Taxonomy" id="476202"/>
    <lineage>
        <taxon>Eukaryota</taxon>
        <taxon>Sar</taxon>
        <taxon>Alveolata</taxon>
        <taxon>Apicomplexa</taxon>
        <taxon>Aconoidasida</taxon>
        <taxon>Nephromycida</taxon>
        <taxon>Cardiosporidium</taxon>
    </lineage>
</organism>
<dbReference type="Gene3D" id="6.10.250.1620">
    <property type="match status" value="1"/>
</dbReference>
<accession>A0ABQ7J8E9</accession>
<dbReference type="Proteomes" id="UP000823046">
    <property type="component" value="Unassembled WGS sequence"/>
</dbReference>
<name>A0ABQ7J8E9_9APIC</name>
<dbReference type="InterPro" id="IPR038495">
    <property type="entry name" value="ATPase_E_C"/>
</dbReference>
<proteinExistence type="inferred from homology"/>
<evidence type="ECO:0000313" key="4">
    <source>
        <dbReference type="EMBL" id="KAF8820262.1"/>
    </source>
</evidence>
<evidence type="ECO:0000256" key="1">
    <source>
        <dbReference type="ARBA" id="ARBA00005901"/>
    </source>
</evidence>
<evidence type="ECO:0000313" key="5">
    <source>
        <dbReference type="Proteomes" id="UP000823046"/>
    </source>
</evidence>
<comment type="caution">
    <text evidence="4">The sequence shown here is derived from an EMBL/GenBank/DDBJ whole genome shotgun (WGS) entry which is preliminary data.</text>
</comment>
<dbReference type="InterPro" id="IPR002842">
    <property type="entry name" value="ATPase_V1_Esu"/>
</dbReference>
<dbReference type="Gene3D" id="3.30.2320.30">
    <property type="entry name" value="ATP synthase, E subunit, C-terminal"/>
    <property type="match status" value="1"/>
</dbReference>
<keyword evidence="2" id="KW-0813">Transport</keyword>
<keyword evidence="5" id="KW-1185">Reference proteome</keyword>
<sequence>MALTDQEAHRQIQQMVNFILNEARDKAQEIEAKTLEDFNLEKLKIVRTMKDKVRNDFVKKMKQLETERSIARSTAINEARLKKIAARDQVFMEVQRLCTKKLTNLLDDPIKYKELCVEFIVQGMLRLIEPEVLVRCREMDKKMIESILHKAACRYSSILLAETGVQKSVKATLDNEFLPPPAGANNLGSSCAGGVFLMSLDKRIVCDNTLDERLNVAVEQCKPMIRQMLFQNESE</sequence>
<evidence type="ECO:0000256" key="2">
    <source>
        <dbReference type="ARBA" id="ARBA00022448"/>
    </source>
</evidence>
<evidence type="ECO:0000256" key="3">
    <source>
        <dbReference type="ARBA" id="ARBA00023065"/>
    </source>
</evidence>
<dbReference type="EMBL" id="JADAQX010000432">
    <property type="protein sequence ID" value="KAF8820262.1"/>
    <property type="molecule type" value="Genomic_DNA"/>
</dbReference>
<dbReference type="Pfam" id="PF01991">
    <property type="entry name" value="vATP-synt_E"/>
    <property type="match status" value="1"/>
</dbReference>
<dbReference type="SUPFAM" id="SSF160527">
    <property type="entry name" value="V-type ATPase subunit E-like"/>
    <property type="match status" value="1"/>
</dbReference>
<gene>
    <name evidence="4" type="ORF">IE077_003355</name>
</gene>
<reference evidence="4 5" key="1">
    <citation type="journal article" date="2020" name="bioRxiv">
        <title>Metabolic contributions of an alphaproteobacterial endosymbiont in the apicomplexan Cardiosporidium cionae.</title>
        <authorList>
            <person name="Hunter E.S."/>
            <person name="Paight C.J."/>
            <person name="Lane C.E."/>
        </authorList>
    </citation>
    <scope>NUCLEOTIDE SEQUENCE [LARGE SCALE GENOMIC DNA]</scope>
    <source>
        <strain evidence="4">ESH_2018</strain>
    </source>
</reference>
<protein>
    <submittedName>
        <fullName evidence="4">Vacuolar atp synthase subunit e</fullName>
    </submittedName>
</protein>
<comment type="similarity">
    <text evidence="1">Belongs to the V-ATPase E subunit family.</text>
</comment>
<dbReference type="PANTHER" id="PTHR45715">
    <property type="entry name" value="ATPASE H+-TRANSPORTING V1 SUBUNIT E1A-RELATED"/>
    <property type="match status" value="1"/>
</dbReference>
<keyword evidence="3" id="KW-0406">Ion transport</keyword>